<dbReference type="CDD" id="cd18577">
    <property type="entry name" value="ABC_6TM_Pgp_ABCB1_D1_like"/>
    <property type="match status" value="1"/>
</dbReference>
<feature type="transmembrane region" description="Helical" evidence="8">
    <location>
        <begin position="209"/>
        <end position="227"/>
    </location>
</feature>
<dbReference type="InterPro" id="IPR003439">
    <property type="entry name" value="ABC_transporter-like_ATP-bd"/>
</dbReference>
<feature type="transmembrane region" description="Helical" evidence="8">
    <location>
        <begin position="286"/>
        <end position="316"/>
    </location>
</feature>
<evidence type="ECO:0000259" key="9">
    <source>
        <dbReference type="PROSITE" id="PS50929"/>
    </source>
</evidence>
<organism evidence="10">
    <name type="scientific">Attheya septentrionalis</name>
    <dbReference type="NCBI Taxonomy" id="420275"/>
    <lineage>
        <taxon>Eukaryota</taxon>
        <taxon>Sar</taxon>
        <taxon>Stramenopiles</taxon>
        <taxon>Ochrophyta</taxon>
        <taxon>Bacillariophyta</taxon>
        <taxon>Coscinodiscophyceae</taxon>
        <taxon>Chaetocerotophycidae</taxon>
        <taxon>Chaetocerotales</taxon>
        <taxon>Attheyaceae</taxon>
        <taxon>Attheya</taxon>
    </lineage>
</organism>
<feature type="transmembrane region" description="Helical" evidence="8">
    <location>
        <begin position="109"/>
        <end position="130"/>
    </location>
</feature>
<protein>
    <recommendedName>
        <fullName evidence="9">ABC transmembrane type-1 domain-containing protein</fullName>
    </recommendedName>
</protein>
<dbReference type="GO" id="GO:0005524">
    <property type="term" value="F:ATP binding"/>
    <property type="evidence" value="ECO:0007669"/>
    <property type="project" value="InterPro"/>
</dbReference>
<dbReference type="InterPro" id="IPR036640">
    <property type="entry name" value="ABC1_TM_sf"/>
</dbReference>
<dbReference type="InterPro" id="IPR039421">
    <property type="entry name" value="Type_1_exporter"/>
</dbReference>
<evidence type="ECO:0000256" key="6">
    <source>
        <dbReference type="ARBA" id="ARBA00023136"/>
    </source>
</evidence>
<dbReference type="PANTHER" id="PTHR43394:SF11">
    <property type="entry name" value="ATP-BINDING CASSETTE TRANSPORTER"/>
    <property type="match status" value="1"/>
</dbReference>
<dbReference type="Pfam" id="PF00664">
    <property type="entry name" value="ABC_membrane"/>
    <property type="match status" value="1"/>
</dbReference>
<dbReference type="SUPFAM" id="SSF90123">
    <property type="entry name" value="ABC transporter transmembrane region"/>
    <property type="match status" value="1"/>
</dbReference>
<dbReference type="GO" id="GO:0005743">
    <property type="term" value="C:mitochondrial inner membrane"/>
    <property type="evidence" value="ECO:0007669"/>
    <property type="project" value="TreeGrafter"/>
</dbReference>
<reference evidence="10" key="1">
    <citation type="submission" date="2021-01" db="EMBL/GenBank/DDBJ databases">
        <authorList>
            <person name="Corre E."/>
            <person name="Pelletier E."/>
            <person name="Niang G."/>
            <person name="Scheremetjew M."/>
            <person name="Finn R."/>
            <person name="Kale V."/>
            <person name="Holt S."/>
            <person name="Cochrane G."/>
            <person name="Meng A."/>
            <person name="Brown T."/>
            <person name="Cohen L."/>
        </authorList>
    </citation>
    <scope>NUCLEOTIDE SEQUENCE</scope>
    <source>
        <strain evidence="10">CCMP2084</strain>
    </source>
</reference>
<comment type="subcellular location">
    <subcellularLocation>
        <location evidence="1">Membrane</location>
        <topology evidence="1">Multi-pass membrane protein</topology>
    </subcellularLocation>
</comment>
<evidence type="ECO:0000256" key="3">
    <source>
        <dbReference type="ARBA" id="ARBA00022692"/>
    </source>
</evidence>
<sequence length="595" mass="63392">MAVDTKPNGKPNGDVESQLKENGSVLKKPTTDASDEKKKDEPTPLASVWEVFSFGEGPRKRLCLFFGLLCAAVTGCVYPAMAFFFAGVFEDLGASTDGDDFLANIRTMAYIFMVLGVVAFTFMSLQNGLLETAAGEMTISMKTKWFDALLRQDLAYYDIKDVSGTASIITSNGAKYRRGVGRKLGEGVQFTVTAIGGAGYAFYASWKTSLVILAIVPVMAASTLFLIKATQSQTFRANKSYGEAGSIAYYSVSDVRTVFSLNACRAMVDKFCAATERAFRATASQLVWIGLGNGAVMGSFILSYLALTLFGAYLLYDAVSNTGCDPSGSVDGADTCEVSGMDVFGALLGISFAGMGIPQVSNALEAFTGARAASYPVIVAMNRKTESAAYKSSDKNETVAAPESSVANGKSVHITGPTPLPPYLIDSSSDSGLKPQTTEGVIEFRDVSFTYPSRPDSTIFNNFSLKIEAGKTVALVGASGSGKSSVIQLIERFYDPSYGSVLLDGTDIRDLNVKWLREQVGLVSQEPALFARSIKENIAYGCPGVTDEQIVGAAKMANAHDFISSFSEGYDTQVGDKGSQMSGGKNRELLSRGFL</sequence>
<evidence type="ECO:0000256" key="8">
    <source>
        <dbReference type="SAM" id="Phobius"/>
    </source>
</evidence>
<keyword evidence="3 8" id="KW-0812">Transmembrane</keyword>
<evidence type="ECO:0000256" key="7">
    <source>
        <dbReference type="SAM" id="MobiDB-lite"/>
    </source>
</evidence>
<feature type="transmembrane region" description="Helical" evidence="8">
    <location>
        <begin position="184"/>
        <end position="203"/>
    </location>
</feature>
<name>A0A7S2UE06_9STRA</name>
<dbReference type="GO" id="GO:0015421">
    <property type="term" value="F:ABC-type oligopeptide transporter activity"/>
    <property type="evidence" value="ECO:0007669"/>
    <property type="project" value="TreeGrafter"/>
</dbReference>
<evidence type="ECO:0000313" key="10">
    <source>
        <dbReference type="EMBL" id="CAD9815134.1"/>
    </source>
</evidence>
<feature type="region of interest" description="Disordered" evidence="7">
    <location>
        <begin position="1"/>
        <end position="41"/>
    </location>
</feature>
<dbReference type="PANTHER" id="PTHR43394">
    <property type="entry name" value="ATP-DEPENDENT PERMEASE MDL1, MITOCHONDRIAL"/>
    <property type="match status" value="1"/>
</dbReference>
<gene>
    <name evidence="10" type="ORF">ASEP1449_LOCUS6960</name>
</gene>
<keyword evidence="6 8" id="KW-0472">Membrane</keyword>
<dbReference type="PROSITE" id="PS50929">
    <property type="entry name" value="ABC_TM1F"/>
    <property type="match status" value="1"/>
</dbReference>
<accession>A0A7S2UE06</accession>
<keyword evidence="4" id="KW-0677">Repeat</keyword>
<proteinExistence type="predicted"/>
<keyword evidence="5 8" id="KW-1133">Transmembrane helix</keyword>
<dbReference type="InterPro" id="IPR011527">
    <property type="entry name" value="ABC1_TM_dom"/>
</dbReference>
<dbReference type="Gene3D" id="1.20.1560.10">
    <property type="entry name" value="ABC transporter type 1, transmembrane domain"/>
    <property type="match status" value="1"/>
</dbReference>
<dbReference type="GO" id="GO:0016887">
    <property type="term" value="F:ATP hydrolysis activity"/>
    <property type="evidence" value="ECO:0007669"/>
    <property type="project" value="InterPro"/>
</dbReference>
<dbReference type="Pfam" id="PF00005">
    <property type="entry name" value="ABC_tran"/>
    <property type="match status" value="1"/>
</dbReference>
<dbReference type="Gene3D" id="3.40.50.300">
    <property type="entry name" value="P-loop containing nucleotide triphosphate hydrolases"/>
    <property type="match status" value="1"/>
</dbReference>
<feature type="domain" description="ABC transmembrane type-1" evidence="9">
    <location>
        <begin position="65"/>
        <end position="369"/>
    </location>
</feature>
<feature type="transmembrane region" description="Helical" evidence="8">
    <location>
        <begin position="62"/>
        <end position="89"/>
    </location>
</feature>
<dbReference type="GO" id="GO:0090374">
    <property type="term" value="P:oligopeptide export from mitochondrion"/>
    <property type="evidence" value="ECO:0007669"/>
    <property type="project" value="TreeGrafter"/>
</dbReference>
<evidence type="ECO:0000256" key="1">
    <source>
        <dbReference type="ARBA" id="ARBA00004141"/>
    </source>
</evidence>
<dbReference type="SUPFAM" id="SSF52540">
    <property type="entry name" value="P-loop containing nucleoside triphosphate hydrolases"/>
    <property type="match status" value="1"/>
</dbReference>
<dbReference type="AlphaFoldDB" id="A0A7S2UE06"/>
<evidence type="ECO:0000256" key="2">
    <source>
        <dbReference type="ARBA" id="ARBA00022448"/>
    </source>
</evidence>
<dbReference type="InterPro" id="IPR027417">
    <property type="entry name" value="P-loop_NTPase"/>
</dbReference>
<keyword evidence="2" id="KW-0813">Transport</keyword>
<dbReference type="EMBL" id="HBHQ01010352">
    <property type="protein sequence ID" value="CAD9815134.1"/>
    <property type="molecule type" value="Transcribed_RNA"/>
</dbReference>
<evidence type="ECO:0000256" key="4">
    <source>
        <dbReference type="ARBA" id="ARBA00022737"/>
    </source>
</evidence>
<evidence type="ECO:0000256" key="5">
    <source>
        <dbReference type="ARBA" id="ARBA00022989"/>
    </source>
</evidence>
<dbReference type="FunFam" id="3.40.50.300:FF:002694">
    <property type="entry name" value="HAlF transporter (PGP related)"/>
    <property type="match status" value="1"/>
</dbReference>